<evidence type="ECO:0000313" key="5">
    <source>
        <dbReference type="Proteomes" id="UP000051562"/>
    </source>
</evidence>
<dbReference type="InterPro" id="IPR037119">
    <property type="entry name" value="Haem_oxidase_HugZ-like_sf"/>
</dbReference>
<dbReference type="InterPro" id="IPR011576">
    <property type="entry name" value="Pyridox_Oxase_N"/>
</dbReference>
<evidence type="ECO:0000313" key="4">
    <source>
        <dbReference type="EMBL" id="SKC14053.1"/>
    </source>
</evidence>
<dbReference type="PANTHER" id="PTHR13343:SF17">
    <property type="entry name" value="CELLULAR REPRESSOR OF E1A-STIMULATED GENES, ISOFORM A"/>
    <property type="match status" value="1"/>
</dbReference>
<keyword evidence="5" id="KW-1185">Reference proteome</keyword>
<evidence type="ECO:0000259" key="2">
    <source>
        <dbReference type="Pfam" id="PF10615"/>
    </source>
</evidence>
<dbReference type="InterPro" id="IPR019595">
    <property type="entry name" value="DUF2470"/>
</dbReference>
<feature type="domain" description="Pyridoxamine 5'-phosphate oxidase N-terminal" evidence="1">
    <location>
        <begin position="31"/>
        <end position="148"/>
    </location>
</feature>
<dbReference type="Gene3D" id="3.20.180.10">
    <property type="entry name" value="PNP-oxidase-like"/>
    <property type="match status" value="1"/>
</dbReference>
<dbReference type="RefSeq" id="WP_055730135.1">
    <property type="nucleotide sequence ID" value="NZ_FUYX01000018.1"/>
</dbReference>
<dbReference type="EMBL" id="FUYX01000018">
    <property type="protein sequence ID" value="SKC14053.1"/>
    <property type="molecule type" value="Genomic_DNA"/>
</dbReference>
<evidence type="ECO:0000313" key="6">
    <source>
        <dbReference type="Proteomes" id="UP000190130"/>
    </source>
</evidence>
<name>A0A0Q3KFL6_9HYPH</name>
<sequence>MTTPSVRPAITPRGLELGGNAPADFEPVAMARTVLRTARIAALATLDPASGFPLATLTNVATDVDGSPLFLASKLSLHTRNIEADPRISLLVSSLGKGDPLANSARLSVVGRAEHCTDPNAKRRFLARHPKAKLYADFPDFSLFRLAVLGFHPNGGFARAGEIAVGEVLLDLEGCEALIAAEDGAVSHMNEDHAEALGLYATRLMGLPEGRWKATGLDPEGLDLVCGDDAARLVFPERVSDPAALRRVLVALAEKARATG</sequence>
<proteinExistence type="predicted"/>
<dbReference type="AlphaFoldDB" id="A0A0Q3KFL6"/>
<dbReference type="Proteomes" id="UP000051562">
    <property type="component" value="Unassembled WGS sequence"/>
</dbReference>
<reference evidence="3 5" key="1">
    <citation type="submission" date="2015-10" db="EMBL/GenBank/DDBJ databases">
        <title>Draft genome of Bosea thiooxidans.</title>
        <authorList>
            <person name="Wang X."/>
        </authorList>
    </citation>
    <scope>NUCLEOTIDE SEQUENCE [LARGE SCALE GENOMIC DNA]</scope>
    <source>
        <strain evidence="3 5">CGMCC 9174</strain>
    </source>
</reference>
<evidence type="ECO:0000313" key="3">
    <source>
        <dbReference type="EMBL" id="KQK28611.1"/>
    </source>
</evidence>
<dbReference type="PANTHER" id="PTHR13343">
    <property type="entry name" value="CREG1 PROTEIN"/>
    <property type="match status" value="1"/>
</dbReference>
<organism evidence="3 5">
    <name type="scientific">Bosea thiooxidans</name>
    <dbReference type="NCBI Taxonomy" id="53254"/>
    <lineage>
        <taxon>Bacteria</taxon>
        <taxon>Pseudomonadati</taxon>
        <taxon>Pseudomonadota</taxon>
        <taxon>Alphaproteobacteria</taxon>
        <taxon>Hyphomicrobiales</taxon>
        <taxon>Boseaceae</taxon>
        <taxon>Bosea</taxon>
    </lineage>
</organism>
<dbReference type="OrthoDB" id="9814594at2"/>
<evidence type="ECO:0000259" key="1">
    <source>
        <dbReference type="Pfam" id="PF01243"/>
    </source>
</evidence>
<dbReference type="STRING" id="53254.SAMN05660750_04672"/>
<dbReference type="EMBL" id="LMAR01000067">
    <property type="protein sequence ID" value="KQK28611.1"/>
    <property type="molecule type" value="Genomic_DNA"/>
</dbReference>
<reference evidence="4 6" key="2">
    <citation type="submission" date="2017-02" db="EMBL/GenBank/DDBJ databases">
        <authorList>
            <person name="Peterson S.W."/>
        </authorList>
    </citation>
    <scope>NUCLEOTIDE SEQUENCE [LARGE SCALE GENOMIC DNA]</scope>
    <source>
        <strain evidence="4 6">DSM 9653</strain>
    </source>
</reference>
<dbReference type="Proteomes" id="UP000190130">
    <property type="component" value="Unassembled WGS sequence"/>
</dbReference>
<dbReference type="Pfam" id="PF10615">
    <property type="entry name" value="DUF2470"/>
    <property type="match status" value="1"/>
</dbReference>
<dbReference type="InterPro" id="IPR012349">
    <property type="entry name" value="Split_barrel_FMN-bd"/>
</dbReference>
<dbReference type="SUPFAM" id="SSF50475">
    <property type="entry name" value="FMN-binding split barrel"/>
    <property type="match status" value="1"/>
</dbReference>
<dbReference type="Pfam" id="PF01243">
    <property type="entry name" value="PNPOx_N"/>
    <property type="match status" value="1"/>
</dbReference>
<accession>A0A0Q3KFL6</accession>
<dbReference type="Gene3D" id="2.30.110.10">
    <property type="entry name" value="Electron Transport, Fmn-binding Protein, Chain A"/>
    <property type="match status" value="1"/>
</dbReference>
<feature type="domain" description="DUF2470" evidence="2">
    <location>
        <begin position="183"/>
        <end position="252"/>
    </location>
</feature>
<gene>
    <name evidence="3" type="ORF">ARD30_06815</name>
    <name evidence="4" type="ORF">SAMN05660750_04672</name>
</gene>
<dbReference type="GO" id="GO:0005737">
    <property type="term" value="C:cytoplasm"/>
    <property type="evidence" value="ECO:0007669"/>
    <property type="project" value="UniProtKB-ARBA"/>
</dbReference>
<protein>
    <submittedName>
        <fullName evidence="3">Pyridoxamine 5'-phosphate oxidase</fullName>
    </submittedName>
</protein>